<evidence type="ECO:0008006" key="6">
    <source>
        <dbReference type="Google" id="ProtNLM"/>
    </source>
</evidence>
<evidence type="ECO:0000259" key="2">
    <source>
        <dbReference type="PROSITE" id="PS51673"/>
    </source>
</evidence>
<organism evidence="4 5">
    <name type="scientific">Discina gigas</name>
    <dbReference type="NCBI Taxonomy" id="1032678"/>
    <lineage>
        <taxon>Eukaryota</taxon>
        <taxon>Fungi</taxon>
        <taxon>Dikarya</taxon>
        <taxon>Ascomycota</taxon>
        <taxon>Pezizomycotina</taxon>
        <taxon>Pezizomycetes</taxon>
        <taxon>Pezizales</taxon>
        <taxon>Discinaceae</taxon>
        <taxon>Discina</taxon>
    </lineage>
</organism>
<dbReference type="InterPro" id="IPR024771">
    <property type="entry name" value="SUZ"/>
</dbReference>
<name>A0ABR3GVF1_9PEZI</name>
<dbReference type="EMBL" id="JBBBZM010000007">
    <property type="protein sequence ID" value="KAL0639916.1"/>
    <property type="molecule type" value="Genomic_DNA"/>
</dbReference>
<evidence type="ECO:0000313" key="4">
    <source>
        <dbReference type="EMBL" id="KAL0639916.1"/>
    </source>
</evidence>
<feature type="domain" description="SUZ" evidence="2">
    <location>
        <begin position="51"/>
        <end position="137"/>
    </location>
</feature>
<evidence type="ECO:0000313" key="5">
    <source>
        <dbReference type="Proteomes" id="UP001447188"/>
    </source>
</evidence>
<comment type="caution">
    <text evidence="4">The sequence shown here is derived from an EMBL/GenBank/DDBJ whole genome shotgun (WGS) entry which is preliminary data.</text>
</comment>
<dbReference type="Proteomes" id="UP001447188">
    <property type="component" value="Unassembled WGS sequence"/>
</dbReference>
<dbReference type="PROSITE" id="PS51673">
    <property type="entry name" value="SUZ"/>
    <property type="match status" value="1"/>
</dbReference>
<feature type="region of interest" description="Disordered" evidence="1">
    <location>
        <begin position="1"/>
        <end position="47"/>
    </location>
</feature>
<evidence type="ECO:0000256" key="1">
    <source>
        <dbReference type="SAM" id="MobiDB-lite"/>
    </source>
</evidence>
<feature type="domain" description="SUZ-C" evidence="3">
    <location>
        <begin position="390"/>
        <end position="440"/>
    </location>
</feature>
<evidence type="ECO:0000259" key="3">
    <source>
        <dbReference type="PROSITE" id="PS51938"/>
    </source>
</evidence>
<feature type="compositionally biased region" description="Low complexity" evidence="1">
    <location>
        <begin position="295"/>
        <end position="326"/>
    </location>
</feature>
<feature type="compositionally biased region" description="Low complexity" evidence="1">
    <location>
        <begin position="189"/>
        <end position="210"/>
    </location>
</feature>
<dbReference type="Pfam" id="PF12752">
    <property type="entry name" value="SUZ"/>
    <property type="match status" value="1"/>
</dbReference>
<dbReference type="InterPro" id="IPR024642">
    <property type="entry name" value="SUZ-C"/>
</dbReference>
<keyword evidence="5" id="KW-1185">Reference proteome</keyword>
<accession>A0ABR3GVF1</accession>
<protein>
    <recommendedName>
        <fullName evidence="6">SUZ domain-containing protein</fullName>
    </recommendedName>
</protein>
<reference evidence="4 5" key="1">
    <citation type="submission" date="2024-02" db="EMBL/GenBank/DDBJ databases">
        <title>Discinaceae phylogenomics.</title>
        <authorList>
            <person name="Dirks A.C."/>
            <person name="James T.Y."/>
        </authorList>
    </citation>
    <scope>NUCLEOTIDE SEQUENCE [LARGE SCALE GENOMIC DNA]</scope>
    <source>
        <strain evidence="4 5">ACD0624</strain>
    </source>
</reference>
<gene>
    <name evidence="4" type="ORF">Q9L58_001007</name>
</gene>
<feature type="compositionally biased region" description="Polar residues" evidence="1">
    <location>
        <begin position="178"/>
        <end position="188"/>
    </location>
</feature>
<feature type="compositionally biased region" description="Polar residues" evidence="1">
    <location>
        <begin position="396"/>
        <end position="406"/>
    </location>
</feature>
<feature type="region of interest" description="Disordered" evidence="1">
    <location>
        <begin position="387"/>
        <end position="464"/>
    </location>
</feature>
<sequence length="464" mass="49025">MASSSVPNAWDEEDWERLADKPNTSAPVISSRRPNPAAPSFNPPTAPRLLRACAPEFDHTAPLLYTASSGGVPKTLYKPELKILKRSSPEILGVPVVATAGSGSGVEETEKERRERERKEKERRYKEARDRIMGGDAAAVGGTGKGDNAVSPDGAMESGGNGKGKKGGNQKSGKRSPESNNTPQRTPKSSNRTSPRNSSPAARSPSTSRTPSRKPSPPRASGAITGFSLNGGAFAAAPTPQTNNRYYAQKELDGKLLESQLHAGNTDGGGHEAHLTAETDAGGLDWDSFSRDTNWQKQQQQPAWTGQQPQGWTGQQSQPGGYYQSGVDYGYATAGAGINGGPTGYGGYDYQTAASGAYDYIPQLPTRQQNPGIYGAAATAEFPPSRYIAGYGQPYQEKQQQPTYSEKASKQPGGGQAGAQAVRAPRGPDADGSRGFKGRSNPRVVEQMGGLNLDAREPVSGAET</sequence>
<feature type="compositionally biased region" description="Basic residues" evidence="1">
    <location>
        <begin position="163"/>
        <end position="174"/>
    </location>
</feature>
<feature type="compositionally biased region" description="Basic and acidic residues" evidence="1">
    <location>
        <begin position="108"/>
        <end position="133"/>
    </location>
</feature>
<feature type="region of interest" description="Disordered" evidence="1">
    <location>
        <begin position="95"/>
        <end position="326"/>
    </location>
</feature>
<dbReference type="PROSITE" id="PS51938">
    <property type="entry name" value="SUZ_C"/>
    <property type="match status" value="1"/>
</dbReference>
<proteinExistence type="predicted"/>